<dbReference type="Gene3D" id="3.30.200.20">
    <property type="entry name" value="Phosphorylase Kinase, domain 1"/>
    <property type="match status" value="1"/>
</dbReference>
<evidence type="ECO:0000256" key="2">
    <source>
        <dbReference type="SAM" id="MobiDB-lite"/>
    </source>
</evidence>
<feature type="region of interest" description="Disordered" evidence="2">
    <location>
        <begin position="277"/>
        <end position="315"/>
    </location>
</feature>
<reference evidence="4 5" key="1">
    <citation type="journal article" date="2024" name="Nat. Commun.">
        <title>Phylogenomics reveals the evolutionary origins of lichenization in chlorophyte algae.</title>
        <authorList>
            <person name="Puginier C."/>
            <person name="Libourel C."/>
            <person name="Otte J."/>
            <person name="Skaloud P."/>
            <person name="Haon M."/>
            <person name="Grisel S."/>
            <person name="Petersen M."/>
            <person name="Berrin J.G."/>
            <person name="Delaux P.M."/>
            <person name="Dal Grande F."/>
            <person name="Keller J."/>
        </authorList>
    </citation>
    <scope>NUCLEOTIDE SEQUENCE [LARGE SCALE GENOMIC DNA]</scope>
    <source>
        <strain evidence="4 5">SAG 2145</strain>
    </source>
</reference>
<dbReference type="SUPFAM" id="SSF56112">
    <property type="entry name" value="Protein kinase-like (PK-like)"/>
    <property type="match status" value="1"/>
</dbReference>
<evidence type="ECO:0000256" key="1">
    <source>
        <dbReference type="PROSITE-ProRule" id="PRU10141"/>
    </source>
</evidence>
<evidence type="ECO:0000259" key="3">
    <source>
        <dbReference type="PROSITE" id="PS50011"/>
    </source>
</evidence>
<dbReference type="GO" id="GO:0005524">
    <property type="term" value="F:ATP binding"/>
    <property type="evidence" value="ECO:0007669"/>
    <property type="project" value="UniProtKB-UniRule"/>
</dbReference>
<dbReference type="EMBL" id="JALJOS010000022">
    <property type="protein sequence ID" value="KAK9825996.1"/>
    <property type="molecule type" value="Genomic_DNA"/>
</dbReference>
<proteinExistence type="predicted"/>
<protein>
    <recommendedName>
        <fullName evidence="3">Protein kinase domain-containing protein</fullName>
    </recommendedName>
</protein>
<dbReference type="InterPro" id="IPR051681">
    <property type="entry name" value="Ser/Thr_Kinases-Pseudokinases"/>
</dbReference>
<dbReference type="InterPro" id="IPR001245">
    <property type="entry name" value="Ser-Thr/Tyr_kinase_cat_dom"/>
</dbReference>
<dbReference type="Gene3D" id="1.10.510.10">
    <property type="entry name" value="Transferase(Phosphotransferase) domain 1"/>
    <property type="match status" value="1"/>
</dbReference>
<dbReference type="InterPro" id="IPR000719">
    <property type="entry name" value="Prot_kinase_dom"/>
</dbReference>
<feature type="compositionally biased region" description="Basic and acidic residues" evidence="2">
    <location>
        <begin position="300"/>
        <end position="315"/>
    </location>
</feature>
<accession>A0AAW1QXR7</accession>
<dbReference type="Proteomes" id="UP001438707">
    <property type="component" value="Unassembled WGS sequence"/>
</dbReference>
<dbReference type="PANTHER" id="PTHR44329">
    <property type="entry name" value="SERINE/THREONINE-PROTEIN KINASE TNNI3K-RELATED"/>
    <property type="match status" value="1"/>
</dbReference>
<dbReference type="PROSITE" id="PS00107">
    <property type="entry name" value="PROTEIN_KINASE_ATP"/>
    <property type="match status" value="1"/>
</dbReference>
<evidence type="ECO:0000313" key="4">
    <source>
        <dbReference type="EMBL" id="KAK9825996.1"/>
    </source>
</evidence>
<keyword evidence="5" id="KW-1185">Reference proteome</keyword>
<dbReference type="PROSITE" id="PS00109">
    <property type="entry name" value="PROTEIN_KINASE_TYR"/>
    <property type="match status" value="1"/>
</dbReference>
<comment type="caution">
    <text evidence="4">The sequence shown here is derived from an EMBL/GenBank/DDBJ whole genome shotgun (WGS) entry which is preliminary data.</text>
</comment>
<dbReference type="InterPro" id="IPR017441">
    <property type="entry name" value="Protein_kinase_ATP_BS"/>
</dbReference>
<keyword evidence="1" id="KW-0547">Nucleotide-binding</keyword>
<dbReference type="PROSITE" id="PS50011">
    <property type="entry name" value="PROTEIN_KINASE_DOM"/>
    <property type="match status" value="1"/>
</dbReference>
<evidence type="ECO:0000313" key="5">
    <source>
        <dbReference type="Proteomes" id="UP001438707"/>
    </source>
</evidence>
<keyword evidence="1" id="KW-0067">ATP-binding</keyword>
<dbReference type="PRINTS" id="PR00109">
    <property type="entry name" value="TYRKINASE"/>
</dbReference>
<dbReference type="GO" id="GO:0004674">
    <property type="term" value="F:protein serine/threonine kinase activity"/>
    <property type="evidence" value="ECO:0007669"/>
    <property type="project" value="TreeGrafter"/>
</dbReference>
<sequence>MLAASFHMGCTFSCGDTKRPASLRNPLSTTRASSNTLDAAPAGLSAGTSQLQCDRGACKDLQQHSITAYHVVNAAADGSAQLVVALPLSQTTLDSFVQGVNPAHQAVLTLSAITQEEVGKVTSLSFRPEPVEQGKAVESTSGSCYVVHGGRVQQGPKENAFEIGVRRRSSLLPSPTQRPMLSDVEIGSLLGRGAYGYVYLGKWLSANVAIKVVESMQIDGQSPSTDLEAILSLDIAHPHIVQTYHYCSRPLHQQAGCQAVAAPFTRGQARGVQGSTHLGQDMMAHPGGRRNVQATRGSGSHREQDDATDKDESRDNRETWMVLEYCDKGSLQGAMDHGWLHQKGGRPNMQHILRCAIEIGGALRYLHSRSILHGDLTGSNVLLCSCARDSRGWICKVSDFGLSRVLDGDSCYTKTYGTVTHMPPELMLNGCLSKAADVYSFGVLLWELYTGQRPWAGLRHAKIVVTVTLEGKQLDFPFGTPQRFKALAESCMARSHAQRPTFDKILKDLEWLESGPTSELQTEAFPLHVL</sequence>
<name>A0AAW1QXR7_9CHLO</name>
<organism evidence="4 5">
    <name type="scientific">Apatococcus lobatus</name>
    <dbReference type="NCBI Taxonomy" id="904363"/>
    <lineage>
        <taxon>Eukaryota</taxon>
        <taxon>Viridiplantae</taxon>
        <taxon>Chlorophyta</taxon>
        <taxon>core chlorophytes</taxon>
        <taxon>Trebouxiophyceae</taxon>
        <taxon>Chlorellales</taxon>
        <taxon>Chlorellaceae</taxon>
        <taxon>Apatococcus</taxon>
    </lineage>
</organism>
<dbReference type="PANTHER" id="PTHR44329:SF214">
    <property type="entry name" value="PROTEIN KINASE DOMAIN-CONTAINING PROTEIN"/>
    <property type="match status" value="1"/>
</dbReference>
<dbReference type="InterPro" id="IPR008266">
    <property type="entry name" value="Tyr_kinase_AS"/>
</dbReference>
<dbReference type="Pfam" id="PF07714">
    <property type="entry name" value="PK_Tyr_Ser-Thr"/>
    <property type="match status" value="1"/>
</dbReference>
<feature type="binding site" evidence="1">
    <location>
        <position position="211"/>
    </location>
    <ligand>
        <name>ATP</name>
        <dbReference type="ChEBI" id="CHEBI:30616"/>
    </ligand>
</feature>
<gene>
    <name evidence="4" type="ORF">WJX74_003878</name>
</gene>
<dbReference type="AlphaFoldDB" id="A0AAW1QXR7"/>
<dbReference type="InterPro" id="IPR011009">
    <property type="entry name" value="Kinase-like_dom_sf"/>
</dbReference>
<feature type="domain" description="Protein kinase" evidence="3">
    <location>
        <begin position="184"/>
        <end position="512"/>
    </location>
</feature>